<dbReference type="OrthoDB" id="5423360at2759"/>
<dbReference type="PANTHER" id="PTHR46310">
    <property type="entry name" value="AMIDASE 1"/>
    <property type="match status" value="1"/>
</dbReference>
<dbReference type="KEGG" id="fpu:FPSE_07328"/>
<dbReference type="AlphaFoldDB" id="K3VE82"/>
<keyword evidence="5" id="KW-1185">Reference proteome</keyword>
<evidence type="ECO:0000259" key="3">
    <source>
        <dbReference type="Pfam" id="PF01425"/>
    </source>
</evidence>
<feature type="region of interest" description="Disordered" evidence="1">
    <location>
        <begin position="284"/>
        <end position="303"/>
    </location>
</feature>
<feature type="chain" id="PRO_5003866952" description="Amidase domain-containing protein" evidence="2">
    <location>
        <begin position="18"/>
        <end position="649"/>
    </location>
</feature>
<reference evidence="4 5" key="1">
    <citation type="journal article" date="2012" name="PLoS Pathog.">
        <title>Comparative pathogenomics reveals horizontally acquired novel virulence genes in fungi infecting cereal hosts.</title>
        <authorList>
            <person name="Gardiner D.M."/>
            <person name="McDonald M.C."/>
            <person name="Covarelli L."/>
            <person name="Solomon P.S."/>
            <person name="Rusu A.G."/>
            <person name="Marshall M."/>
            <person name="Kazan K."/>
            <person name="Chakraborty S."/>
            <person name="McDonald B.A."/>
            <person name="Manners J.M."/>
        </authorList>
    </citation>
    <scope>NUCLEOTIDE SEQUENCE [LARGE SCALE GENOMIC DNA]</scope>
    <source>
        <strain evidence="4 5">CS3096</strain>
    </source>
</reference>
<evidence type="ECO:0000256" key="1">
    <source>
        <dbReference type="SAM" id="MobiDB-lite"/>
    </source>
</evidence>
<keyword evidence="2" id="KW-0732">Signal</keyword>
<dbReference type="Gene3D" id="3.90.1300.10">
    <property type="entry name" value="Amidase signature (AS) domain"/>
    <property type="match status" value="1"/>
</dbReference>
<organism evidence="4 5">
    <name type="scientific">Fusarium pseudograminearum (strain CS3096)</name>
    <name type="common">Wheat and barley crown-rot fungus</name>
    <dbReference type="NCBI Taxonomy" id="1028729"/>
    <lineage>
        <taxon>Eukaryota</taxon>
        <taxon>Fungi</taxon>
        <taxon>Dikarya</taxon>
        <taxon>Ascomycota</taxon>
        <taxon>Pezizomycotina</taxon>
        <taxon>Sordariomycetes</taxon>
        <taxon>Hypocreomycetidae</taxon>
        <taxon>Hypocreales</taxon>
        <taxon>Nectriaceae</taxon>
        <taxon>Fusarium</taxon>
    </lineage>
</organism>
<feature type="domain" description="Amidase" evidence="3">
    <location>
        <begin position="166"/>
        <end position="350"/>
    </location>
</feature>
<protein>
    <recommendedName>
        <fullName evidence="3">Amidase domain-containing protein</fullName>
    </recommendedName>
</protein>
<dbReference type="SUPFAM" id="SSF75304">
    <property type="entry name" value="Amidase signature (AS) enzymes"/>
    <property type="match status" value="1"/>
</dbReference>
<name>K3VE82_FUSPC</name>
<dbReference type="Proteomes" id="UP000007978">
    <property type="component" value="Chromosome 4"/>
</dbReference>
<sequence length="649" mass="70555">MTPFLILGVLYIAGVAASVSRQIQLGDLEYFIPPGPAWKLKDWNVSAHDGEFTPLTVVGPSGLPIDGRINLAAKAYERDDVWTKHFTQVLYFKSDSDVAHNVSSEYNVSAIYTGTESVPAGPYFVHRYTGDSTYQDPNGTHHPLRAGIQSAAGLTIAVPSRLYFTRTKKQPLAGLRIGIKDLFDMKGVKTSFGNKAWYDMSKVKTETAIAVQKLIDAGAVIVGKNKLSEFAFAGMFVTEHIDYLLPVNPRGDGYQSPSDSSGGSAAAVASYDWLDASLGSDTGGSIRGPASTNGVHGGRPTQDAVNLTGALPLSVSMDTAGIIVRDPRMWARINKVLYDDELEDYDGLPSEIFLDPSTKSDIQDLERKSTQAAEAVEGFLDGLSKILSAKPKTIDVDNLWSNSTPKEYNGTSLGEAVGILYGKLTRWEQWTEIGKDFIDDYRDSHNGSLPYVVDGTRRGWLEINKTYTEELHEEDLALKSTIEDWVAKELLTPSTKSCSKAIYIYISVAGLLYKPDIAQNPFNPSIRELMDEISDQKATIARLNTTVNCNSTLGSEEACKESTESKPPSPTHIPVFPGRLASVAGIPDYSISLGAFDMGSVSNVTLQNQSTPVSVNIMAGRGCDFVIFDIVEALYKEGLIREVKSGAIP</sequence>
<proteinExistence type="predicted"/>
<dbReference type="Pfam" id="PF01425">
    <property type="entry name" value="Amidase"/>
    <property type="match status" value="1"/>
</dbReference>
<dbReference type="HOGENOM" id="CLU_020129_1_0_1"/>
<dbReference type="eggNOG" id="KOG1211">
    <property type="taxonomic scope" value="Eukaryota"/>
</dbReference>
<accession>K3VE82</accession>
<evidence type="ECO:0000256" key="2">
    <source>
        <dbReference type="SAM" id="SignalP"/>
    </source>
</evidence>
<dbReference type="GeneID" id="20365946"/>
<evidence type="ECO:0000313" key="4">
    <source>
        <dbReference type="EMBL" id="EKJ72447.1"/>
    </source>
</evidence>
<dbReference type="PANTHER" id="PTHR46310:SF7">
    <property type="entry name" value="AMIDASE 1"/>
    <property type="match status" value="1"/>
</dbReference>
<dbReference type="RefSeq" id="XP_009258721.1">
    <property type="nucleotide sequence ID" value="XM_009260446.1"/>
</dbReference>
<dbReference type="EMBL" id="AFNW01000192">
    <property type="protein sequence ID" value="EKJ72447.1"/>
    <property type="molecule type" value="Genomic_DNA"/>
</dbReference>
<gene>
    <name evidence="4" type="ORF">FPSE_07328</name>
</gene>
<feature type="signal peptide" evidence="2">
    <location>
        <begin position="1"/>
        <end position="17"/>
    </location>
</feature>
<evidence type="ECO:0000313" key="5">
    <source>
        <dbReference type="Proteomes" id="UP000007978"/>
    </source>
</evidence>
<dbReference type="InterPro" id="IPR023631">
    <property type="entry name" value="Amidase_dom"/>
</dbReference>
<comment type="caution">
    <text evidence="4">The sequence shown here is derived from an EMBL/GenBank/DDBJ whole genome shotgun (WGS) entry which is preliminary data.</text>
</comment>
<dbReference type="InterPro" id="IPR036928">
    <property type="entry name" value="AS_sf"/>
</dbReference>